<keyword evidence="2" id="KW-1185">Reference proteome</keyword>
<dbReference type="InterPro" id="IPR010424">
    <property type="entry name" value="EutQ"/>
</dbReference>
<gene>
    <name evidence="1" type="ORF">OU419_06010</name>
</gene>
<sequence>MAGGKVVHFEKQKLEFGAFGGDSNLGKAYLARLVDGSFSSTMGAGILKLDGCSIPWTLLYDEVCVVLQGTFVLELEGETIKAGPGDTVWIPKKTPVVYSGEGAQVFYALYPADWRQREGNA</sequence>
<dbReference type="SUPFAM" id="SSF51182">
    <property type="entry name" value="RmlC-like cupins"/>
    <property type="match status" value="1"/>
</dbReference>
<dbReference type="EMBL" id="CP113432">
    <property type="protein sequence ID" value="WAI50810.1"/>
    <property type="molecule type" value="Genomic_DNA"/>
</dbReference>
<dbReference type="RefSeq" id="WP_254470904.1">
    <property type="nucleotide sequence ID" value="NZ_CP113432.1"/>
</dbReference>
<dbReference type="Pfam" id="PF06249">
    <property type="entry name" value="EutQ"/>
    <property type="match status" value="1"/>
</dbReference>
<reference evidence="1" key="1">
    <citation type="submission" date="2022-11" db="EMBL/GenBank/DDBJ databases">
        <title>Pseudomonas triclosanedens sp. nov., a triclosan degrader isolated from activated sludge.</title>
        <authorList>
            <person name="Yin Y."/>
            <person name="Lu Z."/>
        </authorList>
    </citation>
    <scope>NUCLEOTIDE SEQUENCE</scope>
    <source>
        <strain evidence="1">ZM23</strain>
    </source>
</reference>
<dbReference type="InterPro" id="IPR014710">
    <property type="entry name" value="RmlC-like_jellyroll"/>
</dbReference>
<organism evidence="1 2">
    <name type="scientific">Pseudomonas triclosanedens</name>
    <dbReference type="NCBI Taxonomy" id="2961893"/>
    <lineage>
        <taxon>Bacteria</taxon>
        <taxon>Pseudomonadati</taxon>
        <taxon>Pseudomonadota</taxon>
        <taxon>Gammaproteobacteria</taxon>
        <taxon>Pseudomonadales</taxon>
        <taxon>Pseudomonadaceae</taxon>
        <taxon>Pseudomonas</taxon>
    </lineage>
</organism>
<accession>A0ABY7A1P3</accession>
<dbReference type="Proteomes" id="UP001163624">
    <property type="component" value="Chromosome"/>
</dbReference>
<evidence type="ECO:0000313" key="2">
    <source>
        <dbReference type="Proteomes" id="UP001163624"/>
    </source>
</evidence>
<name>A0ABY7A1P3_9PSED</name>
<proteinExistence type="predicted"/>
<dbReference type="InterPro" id="IPR011051">
    <property type="entry name" value="RmlC_Cupin_sf"/>
</dbReference>
<dbReference type="Gene3D" id="2.60.120.10">
    <property type="entry name" value="Jelly Rolls"/>
    <property type="match status" value="1"/>
</dbReference>
<protein>
    <submittedName>
        <fullName evidence="1">Cupin domain-containing protein</fullName>
    </submittedName>
</protein>
<evidence type="ECO:0000313" key="1">
    <source>
        <dbReference type="EMBL" id="WAI50810.1"/>
    </source>
</evidence>